<evidence type="ECO:0000256" key="11">
    <source>
        <dbReference type="ARBA" id="ARBA00022989"/>
    </source>
</evidence>
<keyword evidence="7 16" id="KW-0812">Transmembrane</keyword>
<evidence type="ECO:0000256" key="2">
    <source>
        <dbReference type="ARBA" id="ARBA00004673"/>
    </source>
</evidence>
<feature type="transmembrane region" description="Helical" evidence="17">
    <location>
        <begin position="317"/>
        <end position="339"/>
    </location>
</feature>
<evidence type="ECO:0000256" key="1">
    <source>
        <dbReference type="ARBA" id="ARBA00004651"/>
    </source>
</evidence>
<name>A0A1C3U3V8_9HYPH</name>
<evidence type="ECO:0000256" key="8">
    <source>
        <dbReference type="ARBA" id="ARBA00022723"/>
    </source>
</evidence>
<dbReference type="EC" id="7.1.1.9" evidence="17"/>
<evidence type="ECO:0000256" key="17">
    <source>
        <dbReference type="RuleBase" id="RU363061"/>
    </source>
</evidence>
<dbReference type="GO" id="GO:0005886">
    <property type="term" value="C:plasma membrane"/>
    <property type="evidence" value="ECO:0007669"/>
    <property type="project" value="UniProtKB-SubCell"/>
</dbReference>
<comment type="subcellular location">
    <subcellularLocation>
        <location evidence="1 17">Cell membrane</location>
        <topology evidence="1 17">Multi-pass membrane protein</topology>
    </subcellularLocation>
</comment>
<dbReference type="GO" id="GO:0006119">
    <property type="term" value="P:oxidative phosphorylation"/>
    <property type="evidence" value="ECO:0007669"/>
    <property type="project" value="UniProtKB-UniPathway"/>
</dbReference>
<feature type="transmembrane region" description="Helical" evidence="17">
    <location>
        <begin position="234"/>
        <end position="261"/>
    </location>
</feature>
<dbReference type="CDD" id="cd01663">
    <property type="entry name" value="Cyt_c_Oxidase_I"/>
    <property type="match status" value="1"/>
</dbReference>
<comment type="catalytic activity">
    <reaction evidence="15 17">
        <text>4 Fe(II)-[cytochrome c] + O2 + 8 H(+)(in) = 4 Fe(III)-[cytochrome c] + 2 H2O + 4 H(+)(out)</text>
        <dbReference type="Rhea" id="RHEA:11436"/>
        <dbReference type="Rhea" id="RHEA-COMP:10350"/>
        <dbReference type="Rhea" id="RHEA-COMP:14399"/>
        <dbReference type="ChEBI" id="CHEBI:15377"/>
        <dbReference type="ChEBI" id="CHEBI:15378"/>
        <dbReference type="ChEBI" id="CHEBI:15379"/>
        <dbReference type="ChEBI" id="CHEBI:29033"/>
        <dbReference type="ChEBI" id="CHEBI:29034"/>
        <dbReference type="EC" id="7.1.1.9"/>
    </reaction>
</comment>
<dbReference type="SUPFAM" id="SSF81442">
    <property type="entry name" value="Cytochrome c oxidase subunit I-like"/>
    <property type="match status" value="1"/>
</dbReference>
<feature type="transmembrane region" description="Helical" evidence="17">
    <location>
        <begin position="459"/>
        <end position="477"/>
    </location>
</feature>
<feature type="domain" description="Cytochrome oxidase subunit I profile" evidence="19">
    <location>
        <begin position="34"/>
        <end position="564"/>
    </location>
</feature>
<dbReference type="InterPro" id="IPR023615">
    <property type="entry name" value="Cyt_c_Oxase_su1_BS"/>
</dbReference>
<comment type="function">
    <text evidence="17">Cytochrome c oxidase is the component of the respiratory chain that catalyzes the reduction of oxygen to water. Subunits 1-3 form the functional core of the enzyme complex. CO I is the catalytic subunit of the enzyme. Electrons originating in cytochrome c are transferred via the copper A center of subunit 2 and heme A of subunit 1 to the bimetallic center formed by heme A3 and copper B.</text>
</comment>
<dbReference type="InterPro" id="IPR000883">
    <property type="entry name" value="Cyt_C_Oxase_1"/>
</dbReference>
<accession>A0A1C3U3V8</accession>
<keyword evidence="8 17" id="KW-0479">Metal-binding</keyword>
<feature type="transmembrane region" description="Helical" evidence="17">
    <location>
        <begin position="497"/>
        <end position="520"/>
    </location>
</feature>
<evidence type="ECO:0000256" key="13">
    <source>
        <dbReference type="ARBA" id="ARBA00023008"/>
    </source>
</evidence>
<keyword evidence="9" id="KW-1278">Translocase</keyword>
<feature type="transmembrane region" description="Helical" evidence="17">
    <location>
        <begin position="388"/>
        <end position="409"/>
    </location>
</feature>
<dbReference type="PROSITE" id="PS00077">
    <property type="entry name" value="COX1_CUB"/>
    <property type="match status" value="1"/>
</dbReference>
<evidence type="ECO:0000256" key="15">
    <source>
        <dbReference type="ARBA" id="ARBA00047816"/>
    </source>
</evidence>
<dbReference type="OrthoDB" id="9803294at2"/>
<dbReference type="GO" id="GO:0045277">
    <property type="term" value="C:respiratory chain complex IV"/>
    <property type="evidence" value="ECO:0007669"/>
    <property type="project" value="InterPro"/>
</dbReference>
<dbReference type="InterPro" id="IPR023616">
    <property type="entry name" value="Cyt_c_oxase-like_su1_dom"/>
</dbReference>
<feature type="transmembrane region" description="Helical" evidence="17">
    <location>
        <begin position="281"/>
        <end position="305"/>
    </location>
</feature>
<dbReference type="UniPathway" id="UPA00705"/>
<gene>
    <name evidence="20" type="ORF">GA0061101_101452</name>
</gene>
<dbReference type="GO" id="GO:0015990">
    <property type="term" value="P:electron transport coupled proton transport"/>
    <property type="evidence" value="ECO:0007669"/>
    <property type="project" value="InterPro"/>
</dbReference>
<dbReference type="PANTHER" id="PTHR10422:SF18">
    <property type="entry name" value="CYTOCHROME C OXIDASE SUBUNIT 1"/>
    <property type="match status" value="1"/>
</dbReference>
<dbReference type="Proteomes" id="UP000199205">
    <property type="component" value="Unassembled WGS sequence"/>
</dbReference>
<keyword evidence="6 16" id="KW-0679">Respiratory chain</keyword>
<feature type="region of interest" description="Disordered" evidence="18">
    <location>
        <begin position="1"/>
        <end position="22"/>
    </location>
</feature>
<evidence type="ECO:0000256" key="7">
    <source>
        <dbReference type="ARBA" id="ARBA00022692"/>
    </source>
</evidence>
<protein>
    <recommendedName>
        <fullName evidence="17">Cytochrome c oxidase subunit 1</fullName>
        <ecNumber evidence="17">7.1.1.9</ecNumber>
    </recommendedName>
</protein>
<dbReference type="Pfam" id="PF00115">
    <property type="entry name" value="COX1"/>
    <property type="match status" value="1"/>
</dbReference>
<feature type="transmembrane region" description="Helical" evidence="17">
    <location>
        <begin position="72"/>
        <end position="88"/>
    </location>
</feature>
<dbReference type="FunFam" id="1.20.210.10:FF:000004">
    <property type="entry name" value="Cytochrome c oxidase subunit 1"/>
    <property type="match status" value="1"/>
</dbReference>
<evidence type="ECO:0000256" key="5">
    <source>
        <dbReference type="ARBA" id="ARBA00022617"/>
    </source>
</evidence>
<keyword evidence="5 16" id="KW-0349">Heme</keyword>
<proteinExistence type="inferred from homology"/>
<dbReference type="PROSITE" id="PS50855">
    <property type="entry name" value="COX1"/>
    <property type="match status" value="1"/>
</dbReference>
<organism evidence="20 21">
    <name type="scientific">Rhizobium lusitanum</name>
    <dbReference type="NCBI Taxonomy" id="293958"/>
    <lineage>
        <taxon>Bacteria</taxon>
        <taxon>Pseudomonadati</taxon>
        <taxon>Pseudomonadota</taxon>
        <taxon>Alphaproteobacteria</taxon>
        <taxon>Hyphomicrobiales</taxon>
        <taxon>Rhizobiaceae</taxon>
        <taxon>Rhizobium/Agrobacterium group</taxon>
        <taxon>Rhizobium</taxon>
    </lineage>
</organism>
<evidence type="ECO:0000256" key="9">
    <source>
        <dbReference type="ARBA" id="ARBA00022967"/>
    </source>
</evidence>
<dbReference type="RefSeq" id="WP_037198602.1">
    <property type="nucleotide sequence ID" value="NZ_FMAF01000001.1"/>
</dbReference>
<dbReference type="InterPro" id="IPR036927">
    <property type="entry name" value="Cyt_c_oxase-like_su1_sf"/>
</dbReference>
<dbReference type="PANTHER" id="PTHR10422">
    <property type="entry name" value="CYTOCHROME C OXIDASE SUBUNIT 1"/>
    <property type="match status" value="1"/>
</dbReference>
<comment type="pathway">
    <text evidence="2 17">Energy metabolism; oxidative phosphorylation.</text>
</comment>
<evidence type="ECO:0000256" key="18">
    <source>
        <dbReference type="SAM" id="MobiDB-lite"/>
    </source>
</evidence>
<evidence type="ECO:0000313" key="21">
    <source>
        <dbReference type="Proteomes" id="UP000199205"/>
    </source>
</evidence>
<dbReference type="InterPro" id="IPR014241">
    <property type="entry name" value="Cyt_c_oxidase_su1_bac"/>
</dbReference>
<evidence type="ECO:0000313" key="20">
    <source>
        <dbReference type="EMBL" id="SCB10138.1"/>
    </source>
</evidence>
<feature type="transmembrane region" description="Helical" evidence="17">
    <location>
        <begin position="44"/>
        <end position="65"/>
    </location>
</feature>
<feature type="transmembrane region" description="Helical" evidence="17">
    <location>
        <begin position="100"/>
        <end position="125"/>
    </location>
</feature>
<dbReference type="InterPro" id="IPR033944">
    <property type="entry name" value="Cyt_c_oxase_su1_dom"/>
</dbReference>
<evidence type="ECO:0000256" key="12">
    <source>
        <dbReference type="ARBA" id="ARBA00023004"/>
    </source>
</evidence>
<feature type="transmembrane region" description="Helical" evidence="17">
    <location>
        <begin position="354"/>
        <end position="376"/>
    </location>
</feature>
<keyword evidence="4 16" id="KW-0813">Transport</keyword>
<dbReference type="GO" id="GO:0046872">
    <property type="term" value="F:metal ion binding"/>
    <property type="evidence" value="ECO:0007669"/>
    <property type="project" value="UniProtKB-KW"/>
</dbReference>
<dbReference type="GO" id="GO:0004129">
    <property type="term" value="F:cytochrome-c oxidase activity"/>
    <property type="evidence" value="ECO:0007669"/>
    <property type="project" value="UniProtKB-EC"/>
</dbReference>
<keyword evidence="10 16" id="KW-0249">Electron transport</keyword>
<keyword evidence="12 17" id="KW-0408">Iron</keyword>
<feature type="transmembrane region" description="Helical" evidence="17">
    <location>
        <begin position="429"/>
        <end position="447"/>
    </location>
</feature>
<comment type="similarity">
    <text evidence="3 16">Belongs to the heme-copper respiratory oxidase family.</text>
</comment>
<evidence type="ECO:0000256" key="6">
    <source>
        <dbReference type="ARBA" id="ARBA00022660"/>
    </source>
</evidence>
<feature type="transmembrane region" description="Helical" evidence="17">
    <location>
        <begin position="146"/>
        <end position="164"/>
    </location>
</feature>
<sequence length="564" mass="62465">MAGSTAHDDHSHDLQDAHAHDDHHAHTPSFAERWLYSTNHKDIGTLYLIFAIFAGVIGFLLSVAIRMELQEPGIQIFSGLASMVYGYSGDAAIDGGKQMYNVFVTAHALIMIFFMVMPAMIGGFANWMVPIMIGAPDMAFPRLNNISFWLIVPAFLLLILSMFVEGPAGAYGAGAGWTMYVPLSGTVGHPGPAIDLVIFALHLAGASSILGAINFITTILNMRAPGMTLHKMPLFAWSVLVTAFLLLLSLPVLAGAITMLLTDRNFGTTFFAPEGGGDPLLYQHLFWFFGHPEVYILILPGFGMISHIISTFSRKPIFGYLGMAYAMVAIGAVGFVVWAHHMYVTGLSLDTQRYFVFATMVIAVPTGVKVFSWIATMWGGSIEFRTPMIWALGFIFLFTLGGVTGVQLANAGLDRELHATYFVVAHFHYVLSLGAVFAIFAAWYYWFPKMTGYMYNERIGNWHFWITFVGVNMVFFPQHFLGRAGMPRRYIDYPDAYAGWNFVSSIGSYVAAVGVCFFFWGVIDAFVKKRVAGNNPWGEGATTLEWQLSSPPPHHQWEELPRIK</sequence>
<dbReference type="GO" id="GO:0022904">
    <property type="term" value="P:respiratory electron transport chain"/>
    <property type="evidence" value="ECO:0007669"/>
    <property type="project" value="TreeGrafter"/>
</dbReference>
<evidence type="ECO:0000259" key="19">
    <source>
        <dbReference type="PROSITE" id="PS50855"/>
    </source>
</evidence>
<dbReference type="GO" id="GO:0020037">
    <property type="term" value="F:heme binding"/>
    <property type="evidence" value="ECO:0007669"/>
    <property type="project" value="InterPro"/>
</dbReference>
<evidence type="ECO:0000256" key="10">
    <source>
        <dbReference type="ARBA" id="ARBA00022982"/>
    </source>
</evidence>
<feature type="transmembrane region" description="Helical" evidence="17">
    <location>
        <begin position="196"/>
        <end position="222"/>
    </location>
</feature>
<evidence type="ECO:0000256" key="3">
    <source>
        <dbReference type="ARBA" id="ARBA00009578"/>
    </source>
</evidence>
<evidence type="ECO:0000256" key="4">
    <source>
        <dbReference type="ARBA" id="ARBA00022448"/>
    </source>
</evidence>
<keyword evidence="11 17" id="KW-1133">Transmembrane helix</keyword>
<dbReference type="PRINTS" id="PR01165">
    <property type="entry name" value="CYCOXIDASEI"/>
</dbReference>
<dbReference type="Gene3D" id="1.20.210.10">
    <property type="entry name" value="Cytochrome c oxidase-like, subunit I domain"/>
    <property type="match status" value="1"/>
</dbReference>
<reference evidence="20 21" key="1">
    <citation type="submission" date="2016-08" db="EMBL/GenBank/DDBJ databases">
        <authorList>
            <person name="Seilhamer J.J."/>
        </authorList>
    </citation>
    <scope>NUCLEOTIDE SEQUENCE [LARGE SCALE GENOMIC DNA]</scope>
    <source>
        <strain evidence="20 21">P1-7</strain>
    </source>
</reference>
<keyword evidence="14 17" id="KW-0472">Membrane</keyword>
<dbReference type="EMBL" id="FMAF01000001">
    <property type="protein sequence ID" value="SCB10138.1"/>
    <property type="molecule type" value="Genomic_DNA"/>
</dbReference>
<evidence type="ECO:0000256" key="14">
    <source>
        <dbReference type="ARBA" id="ARBA00023136"/>
    </source>
</evidence>
<evidence type="ECO:0000256" key="16">
    <source>
        <dbReference type="RuleBase" id="RU000370"/>
    </source>
</evidence>
<keyword evidence="13 17" id="KW-0186">Copper</keyword>
<dbReference type="NCBIfam" id="TIGR02891">
    <property type="entry name" value="CtaD_CoxA"/>
    <property type="match status" value="1"/>
</dbReference>
<dbReference type="AlphaFoldDB" id="A0A1C3U3V8"/>
<keyword evidence="17" id="KW-1003">Cell membrane</keyword>